<keyword evidence="1" id="KW-0472">Membrane</keyword>
<proteinExistence type="predicted"/>
<dbReference type="InterPro" id="IPR025635">
    <property type="entry name" value="DUF4293"/>
</dbReference>
<evidence type="ECO:0000313" key="2">
    <source>
        <dbReference type="EMBL" id="SDE68049.1"/>
    </source>
</evidence>
<feature type="transmembrane region" description="Helical" evidence="1">
    <location>
        <begin position="58"/>
        <end position="76"/>
    </location>
</feature>
<dbReference type="STRING" id="659014.SAMN04487996_106192"/>
<keyword evidence="1" id="KW-0812">Transmembrane</keyword>
<name>A0A1G7EWK7_9BACT</name>
<sequence>MLQRIQTVFLAMVVIGMGIFLAFPIWSKVALAGGQSADLTALRLHHQINEVQSNVQPLYYLVFLAILVAGIAAYAIMKFKNRVLQSALCAVNSILLTVLMGLVIYFTFYKSAKLFDVELPGKYEIGFYGLVGAMLANVFANRFIRKDEREVQQSKRFR</sequence>
<evidence type="ECO:0000313" key="3">
    <source>
        <dbReference type="Proteomes" id="UP000198748"/>
    </source>
</evidence>
<protein>
    <recommendedName>
        <fullName evidence="4">DUF4293 family protein</fullName>
    </recommendedName>
</protein>
<accession>A0A1G7EWK7</accession>
<dbReference type="EMBL" id="FNAN01000006">
    <property type="protein sequence ID" value="SDE68049.1"/>
    <property type="molecule type" value="Genomic_DNA"/>
</dbReference>
<keyword evidence="3" id="KW-1185">Reference proteome</keyword>
<gene>
    <name evidence="2" type="ORF">SAMN04487996_106192</name>
</gene>
<dbReference type="RefSeq" id="WP_090149389.1">
    <property type="nucleotide sequence ID" value="NZ_FNAN01000006.1"/>
</dbReference>
<feature type="transmembrane region" description="Helical" evidence="1">
    <location>
        <begin position="125"/>
        <end position="144"/>
    </location>
</feature>
<feature type="transmembrane region" description="Helical" evidence="1">
    <location>
        <begin position="83"/>
        <end position="105"/>
    </location>
</feature>
<reference evidence="3" key="1">
    <citation type="submission" date="2016-10" db="EMBL/GenBank/DDBJ databases">
        <authorList>
            <person name="Varghese N."/>
            <person name="Submissions S."/>
        </authorList>
    </citation>
    <scope>NUCLEOTIDE SEQUENCE [LARGE SCALE GENOMIC DNA]</scope>
    <source>
        <strain evidence="3">DSM 25329</strain>
    </source>
</reference>
<dbReference type="Pfam" id="PF14126">
    <property type="entry name" value="DUF4293"/>
    <property type="match status" value="1"/>
</dbReference>
<organism evidence="2 3">
    <name type="scientific">Dyadobacter soli</name>
    <dbReference type="NCBI Taxonomy" id="659014"/>
    <lineage>
        <taxon>Bacteria</taxon>
        <taxon>Pseudomonadati</taxon>
        <taxon>Bacteroidota</taxon>
        <taxon>Cytophagia</taxon>
        <taxon>Cytophagales</taxon>
        <taxon>Spirosomataceae</taxon>
        <taxon>Dyadobacter</taxon>
    </lineage>
</organism>
<evidence type="ECO:0000256" key="1">
    <source>
        <dbReference type="SAM" id="Phobius"/>
    </source>
</evidence>
<feature type="transmembrane region" description="Helical" evidence="1">
    <location>
        <begin position="7"/>
        <end position="26"/>
    </location>
</feature>
<dbReference type="AlphaFoldDB" id="A0A1G7EWK7"/>
<dbReference type="Proteomes" id="UP000198748">
    <property type="component" value="Unassembled WGS sequence"/>
</dbReference>
<dbReference type="OrthoDB" id="594989at2"/>
<evidence type="ECO:0008006" key="4">
    <source>
        <dbReference type="Google" id="ProtNLM"/>
    </source>
</evidence>
<keyword evidence="1" id="KW-1133">Transmembrane helix</keyword>